<evidence type="ECO:0000256" key="4">
    <source>
        <dbReference type="ARBA" id="ARBA00023235"/>
    </source>
</evidence>
<dbReference type="EMBL" id="JACGWL010000008">
    <property type="protein sequence ID" value="KAK4397366.1"/>
    <property type="molecule type" value="Genomic_DNA"/>
</dbReference>
<evidence type="ECO:0000256" key="3">
    <source>
        <dbReference type="ARBA" id="ARBA00023110"/>
    </source>
</evidence>
<sequence length="563" mass="62164">MAFWGIEVKPGKPVTHSCEKARGRLRISQATLGISDATKKSIVQCNVGKRSPVLLCALLPNQTESCHLDLEFEESDDVVFSVIGPRSVYLTGYYVRQSQQSNPHSDTESYGVDIENSQTEGSSYCSEDDKYEDSFIDDEESEGYSPSPVSSSKVSETYVFLLFMDETMPENDKLKDRKDHGKRLKKKFQVVESDDDTISRESEDEDGYLLSVFKSKKAAKTTLDGVGGNSAQATAEMGDKSSNDGKCGGKSKEKVDPEDINGKPESAKPKRKRKECPNEENSCEVESNDHSILREDKEHEVEISTKLEVGANQSVPPPELSSENCKKTKKRRKKLLLEGASAEGIGMEFHKVAEGNKLGQDLLHVDTTMKDLPAANGDQDQQSDFIVDIKSELPANAGQPEKKIKKKMKKKKIQDEGDLNMGLPNTTDNQQTTIMKDEDQTRSADPIQKRTLSNGLIIEEMVNGPRDGKVAAAGKKVKIYYTAMLKESGHIFDSNVGKSACKFRLGDEGIISGWNIGIDGMHVGDKRRLIIPPSMGYGKHGPGENVPPNSWLVYDVELVGVRK</sequence>
<dbReference type="PROSITE" id="PS50059">
    <property type="entry name" value="FKBP_PPIASE"/>
    <property type="match status" value="1"/>
</dbReference>
<gene>
    <name evidence="8" type="ORF">Sango_1573200</name>
</gene>
<dbReference type="Pfam" id="PF00254">
    <property type="entry name" value="FKBP_C"/>
    <property type="match status" value="1"/>
</dbReference>
<dbReference type="InterPro" id="IPR041232">
    <property type="entry name" value="NPL"/>
</dbReference>
<accession>A0AAE1WQ28</accession>
<evidence type="ECO:0000313" key="9">
    <source>
        <dbReference type="Proteomes" id="UP001289374"/>
    </source>
</evidence>
<feature type="region of interest" description="Disordered" evidence="6">
    <location>
        <begin position="99"/>
        <end position="130"/>
    </location>
</feature>
<dbReference type="SUPFAM" id="SSF54534">
    <property type="entry name" value="FKBP-like"/>
    <property type="match status" value="1"/>
</dbReference>
<dbReference type="Pfam" id="PF17800">
    <property type="entry name" value="NPL"/>
    <property type="match status" value="1"/>
</dbReference>
<feature type="compositionally biased region" description="Polar residues" evidence="6">
    <location>
        <begin position="115"/>
        <end position="125"/>
    </location>
</feature>
<evidence type="ECO:0000256" key="1">
    <source>
        <dbReference type="ARBA" id="ARBA00000971"/>
    </source>
</evidence>
<keyword evidence="4 5" id="KW-0413">Isomerase</keyword>
<proteinExistence type="predicted"/>
<evidence type="ECO:0000259" key="7">
    <source>
        <dbReference type="PROSITE" id="PS50059"/>
    </source>
</evidence>
<dbReference type="Gene3D" id="3.10.50.40">
    <property type="match status" value="1"/>
</dbReference>
<dbReference type="AlphaFoldDB" id="A0AAE1WQ28"/>
<protein>
    <recommendedName>
        <fullName evidence="2 5">peptidylprolyl isomerase</fullName>
        <ecNumber evidence="2 5">5.2.1.8</ecNumber>
    </recommendedName>
</protein>
<dbReference type="PANTHER" id="PTHR43811">
    <property type="entry name" value="FKBP-TYPE PEPTIDYL-PROLYL CIS-TRANS ISOMERASE FKPA"/>
    <property type="match status" value="1"/>
</dbReference>
<dbReference type="GO" id="GO:0003755">
    <property type="term" value="F:peptidyl-prolyl cis-trans isomerase activity"/>
    <property type="evidence" value="ECO:0007669"/>
    <property type="project" value="UniProtKB-KW"/>
</dbReference>
<dbReference type="EC" id="5.2.1.8" evidence="2 5"/>
<evidence type="ECO:0000256" key="2">
    <source>
        <dbReference type="ARBA" id="ARBA00013194"/>
    </source>
</evidence>
<keyword evidence="3 5" id="KW-0697">Rotamase</keyword>
<organism evidence="8 9">
    <name type="scientific">Sesamum angolense</name>
    <dbReference type="NCBI Taxonomy" id="2727404"/>
    <lineage>
        <taxon>Eukaryota</taxon>
        <taxon>Viridiplantae</taxon>
        <taxon>Streptophyta</taxon>
        <taxon>Embryophyta</taxon>
        <taxon>Tracheophyta</taxon>
        <taxon>Spermatophyta</taxon>
        <taxon>Magnoliopsida</taxon>
        <taxon>eudicotyledons</taxon>
        <taxon>Gunneridae</taxon>
        <taxon>Pentapetalae</taxon>
        <taxon>asterids</taxon>
        <taxon>lamiids</taxon>
        <taxon>Lamiales</taxon>
        <taxon>Pedaliaceae</taxon>
        <taxon>Sesamum</taxon>
    </lineage>
</organism>
<dbReference type="Proteomes" id="UP001289374">
    <property type="component" value="Unassembled WGS sequence"/>
</dbReference>
<name>A0AAE1WQ28_9LAMI</name>
<comment type="caution">
    <text evidence="8">The sequence shown here is derived from an EMBL/GenBank/DDBJ whole genome shotgun (WGS) entry which is preliminary data.</text>
</comment>
<dbReference type="InterPro" id="IPR046357">
    <property type="entry name" value="PPIase_dom_sf"/>
</dbReference>
<reference evidence="8" key="2">
    <citation type="journal article" date="2024" name="Plant">
        <title>Genomic evolution and insights into agronomic trait innovations of Sesamum species.</title>
        <authorList>
            <person name="Miao H."/>
            <person name="Wang L."/>
            <person name="Qu L."/>
            <person name="Liu H."/>
            <person name="Sun Y."/>
            <person name="Le M."/>
            <person name="Wang Q."/>
            <person name="Wei S."/>
            <person name="Zheng Y."/>
            <person name="Lin W."/>
            <person name="Duan Y."/>
            <person name="Cao H."/>
            <person name="Xiong S."/>
            <person name="Wang X."/>
            <person name="Wei L."/>
            <person name="Li C."/>
            <person name="Ma Q."/>
            <person name="Ju M."/>
            <person name="Zhao R."/>
            <person name="Li G."/>
            <person name="Mu C."/>
            <person name="Tian Q."/>
            <person name="Mei H."/>
            <person name="Zhang T."/>
            <person name="Gao T."/>
            <person name="Zhang H."/>
        </authorList>
    </citation>
    <scope>NUCLEOTIDE SEQUENCE</scope>
    <source>
        <strain evidence="8">K16</strain>
    </source>
</reference>
<evidence type="ECO:0000313" key="8">
    <source>
        <dbReference type="EMBL" id="KAK4397366.1"/>
    </source>
</evidence>
<dbReference type="InterPro" id="IPR001179">
    <property type="entry name" value="PPIase_FKBP_dom"/>
</dbReference>
<evidence type="ECO:0000256" key="5">
    <source>
        <dbReference type="PROSITE-ProRule" id="PRU00277"/>
    </source>
</evidence>
<feature type="domain" description="PPIase FKBP-type" evidence="7">
    <location>
        <begin position="474"/>
        <end position="562"/>
    </location>
</feature>
<dbReference type="Gene3D" id="2.60.120.340">
    <property type="entry name" value="Nucleoplasmin core domain"/>
    <property type="match status" value="1"/>
</dbReference>
<feature type="compositionally biased region" description="Basic and acidic residues" evidence="6">
    <location>
        <begin position="250"/>
        <end position="268"/>
    </location>
</feature>
<feature type="region of interest" description="Disordered" evidence="6">
    <location>
        <begin position="222"/>
        <end position="295"/>
    </location>
</feature>
<dbReference type="PANTHER" id="PTHR43811:SF48">
    <property type="entry name" value="PEPTIDYL-PROLYL CIS-TRANS ISOMERASE FKBP43"/>
    <property type="match status" value="1"/>
</dbReference>
<reference evidence="8" key="1">
    <citation type="submission" date="2020-06" db="EMBL/GenBank/DDBJ databases">
        <authorList>
            <person name="Li T."/>
            <person name="Hu X."/>
            <person name="Zhang T."/>
            <person name="Song X."/>
            <person name="Zhang H."/>
            <person name="Dai N."/>
            <person name="Sheng W."/>
            <person name="Hou X."/>
            <person name="Wei L."/>
        </authorList>
    </citation>
    <scope>NUCLEOTIDE SEQUENCE</scope>
    <source>
        <strain evidence="8">K16</strain>
        <tissue evidence="8">Leaf</tissue>
    </source>
</reference>
<evidence type="ECO:0000256" key="6">
    <source>
        <dbReference type="SAM" id="MobiDB-lite"/>
    </source>
</evidence>
<comment type="catalytic activity">
    <reaction evidence="1 5">
        <text>[protein]-peptidylproline (omega=180) = [protein]-peptidylproline (omega=0)</text>
        <dbReference type="Rhea" id="RHEA:16237"/>
        <dbReference type="Rhea" id="RHEA-COMP:10747"/>
        <dbReference type="Rhea" id="RHEA-COMP:10748"/>
        <dbReference type="ChEBI" id="CHEBI:83833"/>
        <dbReference type="ChEBI" id="CHEBI:83834"/>
        <dbReference type="EC" id="5.2.1.8"/>
    </reaction>
</comment>
<keyword evidence="9" id="KW-1185">Reference proteome</keyword>